<dbReference type="PIRSF" id="PIRSF002741">
    <property type="entry name" value="MppA"/>
    <property type="match status" value="1"/>
</dbReference>
<dbReference type="InterPro" id="IPR039424">
    <property type="entry name" value="SBP_5"/>
</dbReference>
<dbReference type="InterPro" id="IPR000914">
    <property type="entry name" value="SBP_5_dom"/>
</dbReference>
<evidence type="ECO:0000313" key="7">
    <source>
        <dbReference type="EMBL" id="GAA1782823.1"/>
    </source>
</evidence>
<comment type="caution">
    <text evidence="7">The sequence shown here is derived from an EMBL/GenBank/DDBJ whole genome shotgun (WGS) entry which is preliminary data.</text>
</comment>
<evidence type="ECO:0000256" key="2">
    <source>
        <dbReference type="ARBA" id="ARBA00022448"/>
    </source>
</evidence>
<feature type="region of interest" description="Disordered" evidence="4">
    <location>
        <begin position="27"/>
        <end position="53"/>
    </location>
</feature>
<protein>
    <submittedName>
        <fullName evidence="7">ABC transporter substrate-binding protein</fullName>
    </submittedName>
</protein>
<dbReference type="Pfam" id="PF00496">
    <property type="entry name" value="SBP_bac_5"/>
    <property type="match status" value="1"/>
</dbReference>
<dbReference type="Proteomes" id="UP001500218">
    <property type="component" value="Unassembled WGS sequence"/>
</dbReference>
<keyword evidence="3 5" id="KW-0732">Signal</keyword>
<dbReference type="SUPFAM" id="SSF53850">
    <property type="entry name" value="Periplasmic binding protein-like II"/>
    <property type="match status" value="1"/>
</dbReference>
<dbReference type="CDD" id="cd08503">
    <property type="entry name" value="PBP2_NikA_DppA_OppA_like_17"/>
    <property type="match status" value="1"/>
</dbReference>
<dbReference type="InterPro" id="IPR030678">
    <property type="entry name" value="Peptide/Ni-bd"/>
</dbReference>
<dbReference type="PANTHER" id="PTHR30290">
    <property type="entry name" value="PERIPLASMIC BINDING COMPONENT OF ABC TRANSPORTER"/>
    <property type="match status" value="1"/>
</dbReference>
<accession>A0ABP4XKH0</accession>
<dbReference type="PROSITE" id="PS51318">
    <property type="entry name" value="TAT"/>
    <property type="match status" value="1"/>
</dbReference>
<dbReference type="PROSITE" id="PS51257">
    <property type="entry name" value="PROKAR_LIPOPROTEIN"/>
    <property type="match status" value="1"/>
</dbReference>
<feature type="signal peptide" evidence="5">
    <location>
        <begin position="1"/>
        <end position="24"/>
    </location>
</feature>
<organism evidence="7 8">
    <name type="scientific">Luedemannella flava</name>
    <dbReference type="NCBI Taxonomy" id="349316"/>
    <lineage>
        <taxon>Bacteria</taxon>
        <taxon>Bacillati</taxon>
        <taxon>Actinomycetota</taxon>
        <taxon>Actinomycetes</taxon>
        <taxon>Micromonosporales</taxon>
        <taxon>Micromonosporaceae</taxon>
        <taxon>Luedemannella</taxon>
    </lineage>
</organism>
<gene>
    <name evidence="7" type="ORF">GCM10009682_01120</name>
</gene>
<sequence>MAPPLSRRSFLAGGTGAIGLAALAACGTSTPDSSSNPSPSGPPKRGGTLRVGSIGGTKDTLDAHFSSTDMDQQRSQNLYDSLMYLSSELPYHLEFALAESIELNADATVATVRLRQGVEFHHGKTLTADDLIFTVRRILNPDNYGRAKTALAAVNPNDLKKIDDRTVQFNLITPDSMFPKRWGSATTSILPTDYDPANPVGTGPFKYKSFTPGARSVFVRNPNYWLEGQPYLDEVHIITFADNTSRTAALLAGQVDAIDGVDPTVLAQIGSSSKFETMITKSGFYQPITMRVDLAPFNDVRVRQAFRLMVDRPAMVKQAYSGYAEIANDMPNPADPAYPTLPQRVQDIDQAKSLLKAAGLEGMTVTLTTTPENGGLVNSAQVFAQQAAAAGVTVKIENLSPTAYDAKFKDWPFTNGYWAASVIGLSYSGRFLKGGGANDSHWDDPAGDAIYRDLLKTTDPALQKELGGKLFQRFYEMGPDIVHTFKNNLDVYSKNLTGFTPFNSNGWSLGAWRYRLVSFK</sequence>
<feature type="domain" description="Solute-binding protein family 5" evidence="6">
    <location>
        <begin position="96"/>
        <end position="423"/>
    </location>
</feature>
<dbReference type="PANTHER" id="PTHR30290:SF9">
    <property type="entry name" value="OLIGOPEPTIDE-BINDING PROTEIN APPA"/>
    <property type="match status" value="1"/>
</dbReference>
<dbReference type="RefSeq" id="WP_344125013.1">
    <property type="nucleotide sequence ID" value="NZ_BAAALT010000003.1"/>
</dbReference>
<proteinExistence type="inferred from homology"/>
<dbReference type="InterPro" id="IPR006311">
    <property type="entry name" value="TAT_signal"/>
</dbReference>
<feature type="chain" id="PRO_5047436061" evidence="5">
    <location>
        <begin position="25"/>
        <end position="520"/>
    </location>
</feature>
<evidence type="ECO:0000313" key="8">
    <source>
        <dbReference type="Proteomes" id="UP001500218"/>
    </source>
</evidence>
<evidence type="ECO:0000259" key="6">
    <source>
        <dbReference type="Pfam" id="PF00496"/>
    </source>
</evidence>
<dbReference type="EMBL" id="BAAALT010000003">
    <property type="protein sequence ID" value="GAA1782823.1"/>
    <property type="molecule type" value="Genomic_DNA"/>
</dbReference>
<dbReference type="Gene3D" id="3.10.105.10">
    <property type="entry name" value="Dipeptide-binding Protein, Domain 3"/>
    <property type="match status" value="1"/>
</dbReference>
<evidence type="ECO:0000256" key="5">
    <source>
        <dbReference type="SAM" id="SignalP"/>
    </source>
</evidence>
<dbReference type="Gene3D" id="3.40.190.10">
    <property type="entry name" value="Periplasmic binding protein-like II"/>
    <property type="match status" value="1"/>
</dbReference>
<evidence type="ECO:0000256" key="1">
    <source>
        <dbReference type="ARBA" id="ARBA00005695"/>
    </source>
</evidence>
<keyword evidence="8" id="KW-1185">Reference proteome</keyword>
<evidence type="ECO:0000256" key="3">
    <source>
        <dbReference type="ARBA" id="ARBA00022729"/>
    </source>
</evidence>
<name>A0ABP4XKH0_9ACTN</name>
<comment type="similarity">
    <text evidence="1">Belongs to the bacterial solute-binding protein 5 family.</text>
</comment>
<reference evidence="8" key="1">
    <citation type="journal article" date="2019" name="Int. J. Syst. Evol. Microbiol.">
        <title>The Global Catalogue of Microorganisms (GCM) 10K type strain sequencing project: providing services to taxonomists for standard genome sequencing and annotation.</title>
        <authorList>
            <consortium name="The Broad Institute Genomics Platform"/>
            <consortium name="The Broad Institute Genome Sequencing Center for Infectious Disease"/>
            <person name="Wu L."/>
            <person name="Ma J."/>
        </authorList>
    </citation>
    <scope>NUCLEOTIDE SEQUENCE [LARGE SCALE GENOMIC DNA]</scope>
    <source>
        <strain evidence="8">JCM 13250</strain>
    </source>
</reference>
<keyword evidence="2" id="KW-0813">Transport</keyword>
<feature type="compositionally biased region" description="Low complexity" evidence="4">
    <location>
        <begin position="27"/>
        <end position="48"/>
    </location>
</feature>
<evidence type="ECO:0000256" key="4">
    <source>
        <dbReference type="SAM" id="MobiDB-lite"/>
    </source>
</evidence>